<reference evidence="1" key="1">
    <citation type="journal article" date="2023" name="Mol. Biol. Evol.">
        <title>Third-Generation Sequencing Reveals the Adaptive Role of the Epigenome in Three Deep-Sea Polychaetes.</title>
        <authorList>
            <person name="Perez M."/>
            <person name="Aroh O."/>
            <person name="Sun Y."/>
            <person name="Lan Y."/>
            <person name="Juniper S.K."/>
            <person name="Young C.R."/>
            <person name="Angers B."/>
            <person name="Qian P.Y."/>
        </authorList>
    </citation>
    <scope>NUCLEOTIDE SEQUENCE</scope>
    <source>
        <strain evidence="1">P08H-3</strain>
    </source>
</reference>
<accession>A0AAD9K3M8</accession>
<sequence>MNRAAMAKQKKKYNAWRHYTQTGDYIDYVGATQEKNKLTKMTRNLCRDFEKDIVKNIG</sequence>
<protein>
    <submittedName>
        <fullName evidence="1">Uncharacterized protein</fullName>
    </submittedName>
</protein>
<comment type="caution">
    <text evidence="1">The sequence shown here is derived from an EMBL/GenBank/DDBJ whole genome shotgun (WGS) entry which is preliminary data.</text>
</comment>
<proteinExistence type="predicted"/>
<keyword evidence="2" id="KW-1185">Reference proteome</keyword>
<gene>
    <name evidence="1" type="ORF">LSH36_74g01013</name>
</gene>
<evidence type="ECO:0000313" key="2">
    <source>
        <dbReference type="Proteomes" id="UP001208570"/>
    </source>
</evidence>
<dbReference type="Proteomes" id="UP001208570">
    <property type="component" value="Unassembled WGS sequence"/>
</dbReference>
<dbReference type="AlphaFoldDB" id="A0AAD9K3M8"/>
<evidence type="ECO:0000313" key="1">
    <source>
        <dbReference type="EMBL" id="KAK2163760.1"/>
    </source>
</evidence>
<dbReference type="EMBL" id="JAODUP010000074">
    <property type="protein sequence ID" value="KAK2163760.1"/>
    <property type="molecule type" value="Genomic_DNA"/>
</dbReference>
<organism evidence="1 2">
    <name type="scientific">Paralvinella palmiformis</name>
    <dbReference type="NCBI Taxonomy" id="53620"/>
    <lineage>
        <taxon>Eukaryota</taxon>
        <taxon>Metazoa</taxon>
        <taxon>Spiralia</taxon>
        <taxon>Lophotrochozoa</taxon>
        <taxon>Annelida</taxon>
        <taxon>Polychaeta</taxon>
        <taxon>Sedentaria</taxon>
        <taxon>Canalipalpata</taxon>
        <taxon>Terebellida</taxon>
        <taxon>Terebelliformia</taxon>
        <taxon>Alvinellidae</taxon>
        <taxon>Paralvinella</taxon>
    </lineage>
</organism>
<name>A0AAD9K3M8_9ANNE</name>